<gene>
    <name evidence="7" type="ORF">V5E97_17530</name>
</gene>
<keyword evidence="2" id="KW-1003">Cell membrane</keyword>
<dbReference type="RefSeq" id="WP_406700601.1">
    <property type="nucleotide sequence ID" value="NZ_CP155447.1"/>
</dbReference>
<sequence length="254" mass="29060">MRHIPTLLRRELGAYFLSPMAFLILLAFQVIAWFNFWELVDGLNRHQQSLSSLRDPLNNYISQSLPFWIGVLVAVPALTMRLLAEEKRSGTIETLLTVPVTETEIVVSKWLAGVVMYLVLLLPFAVYLPFLYYQAKFYFDPGPLLSLGIGLTTLGMMFVAIGLFFSSLTRNQIIAAIWTFAILFLLVFMTLLLYYYAAGQRLEWAEGIRFVAVLLQAHSFGMGRLDLRYLVLHLSVSVFMIYLTVKVLEFRRLG</sequence>
<dbReference type="AlphaFoldDB" id="A0AAU7CRC5"/>
<dbReference type="InterPro" id="IPR051449">
    <property type="entry name" value="ABC-2_transporter_component"/>
</dbReference>
<feature type="transmembrane region" description="Helical" evidence="6">
    <location>
        <begin position="144"/>
        <end position="166"/>
    </location>
</feature>
<dbReference type="GO" id="GO:0005886">
    <property type="term" value="C:plasma membrane"/>
    <property type="evidence" value="ECO:0007669"/>
    <property type="project" value="UniProtKB-SubCell"/>
</dbReference>
<name>A0AAU7CRC5_9BACT</name>
<evidence type="ECO:0000256" key="2">
    <source>
        <dbReference type="ARBA" id="ARBA00022475"/>
    </source>
</evidence>
<evidence type="ECO:0000256" key="5">
    <source>
        <dbReference type="ARBA" id="ARBA00023136"/>
    </source>
</evidence>
<reference evidence="7" key="1">
    <citation type="submission" date="2024-05" db="EMBL/GenBank/DDBJ databases">
        <title>Planctomycetes of the genus Singulisphaera possess chitinolytic capabilities.</title>
        <authorList>
            <person name="Ivanova A."/>
        </authorList>
    </citation>
    <scope>NUCLEOTIDE SEQUENCE</scope>
    <source>
        <strain evidence="7">Ch08T</strain>
    </source>
</reference>
<dbReference type="PANTHER" id="PTHR30294:SF29">
    <property type="entry name" value="MULTIDRUG ABC TRANSPORTER PERMEASE YBHS-RELATED"/>
    <property type="match status" value="1"/>
</dbReference>
<evidence type="ECO:0000256" key="3">
    <source>
        <dbReference type="ARBA" id="ARBA00022692"/>
    </source>
</evidence>
<proteinExistence type="predicted"/>
<feature type="transmembrane region" description="Helical" evidence="6">
    <location>
        <begin position="110"/>
        <end position="132"/>
    </location>
</feature>
<evidence type="ECO:0000256" key="6">
    <source>
        <dbReference type="SAM" id="Phobius"/>
    </source>
</evidence>
<comment type="subcellular location">
    <subcellularLocation>
        <location evidence="1">Cell membrane</location>
        <topology evidence="1">Multi-pass membrane protein</topology>
    </subcellularLocation>
</comment>
<keyword evidence="3 6" id="KW-0812">Transmembrane</keyword>
<feature type="transmembrane region" description="Helical" evidence="6">
    <location>
        <begin position="12"/>
        <end position="34"/>
    </location>
</feature>
<feature type="transmembrane region" description="Helical" evidence="6">
    <location>
        <begin position="229"/>
        <end position="248"/>
    </location>
</feature>
<feature type="transmembrane region" description="Helical" evidence="6">
    <location>
        <begin position="173"/>
        <end position="197"/>
    </location>
</feature>
<dbReference type="EMBL" id="CP155447">
    <property type="protein sequence ID" value="XBH07761.1"/>
    <property type="molecule type" value="Genomic_DNA"/>
</dbReference>
<evidence type="ECO:0000256" key="1">
    <source>
        <dbReference type="ARBA" id="ARBA00004651"/>
    </source>
</evidence>
<evidence type="ECO:0000256" key="4">
    <source>
        <dbReference type="ARBA" id="ARBA00022989"/>
    </source>
</evidence>
<accession>A0AAU7CRC5</accession>
<keyword evidence="4 6" id="KW-1133">Transmembrane helix</keyword>
<dbReference type="Pfam" id="PF12679">
    <property type="entry name" value="ABC2_membrane_2"/>
    <property type="match status" value="1"/>
</dbReference>
<feature type="transmembrane region" description="Helical" evidence="6">
    <location>
        <begin position="65"/>
        <end position="84"/>
    </location>
</feature>
<evidence type="ECO:0000313" key="7">
    <source>
        <dbReference type="EMBL" id="XBH07761.1"/>
    </source>
</evidence>
<dbReference type="GO" id="GO:0140359">
    <property type="term" value="F:ABC-type transporter activity"/>
    <property type="evidence" value="ECO:0007669"/>
    <property type="project" value="InterPro"/>
</dbReference>
<protein>
    <submittedName>
        <fullName evidence="7">ABC transporter permease subunit</fullName>
    </submittedName>
</protein>
<organism evidence="7">
    <name type="scientific">Singulisphaera sp. Ch08</name>
    <dbReference type="NCBI Taxonomy" id="3120278"/>
    <lineage>
        <taxon>Bacteria</taxon>
        <taxon>Pseudomonadati</taxon>
        <taxon>Planctomycetota</taxon>
        <taxon>Planctomycetia</taxon>
        <taxon>Isosphaerales</taxon>
        <taxon>Isosphaeraceae</taxon>
        <taxon>Singulisphaera</taxon>
    </lineage>
</organism>
<dbReference type="PANTHER" id="PTHR30294">
    <property type="entry name" value="MEMBRANE COMPONENT OF ABC TRANSPORTER YHHJ-RELATED"/>
    <property type="match status" value="1"/>
</dbReference>
<keyword evidence="5 6" id="KW-0472">Membrane</keyword>